<evidence type="ECO:0000313" key="1">
    <source>
        <dbReference type="EMBL" id="KIR20112.1"/>
    </source>
</evidence>
<comment type="caution">
    <text evidence="1">The sequence shown here is derived from an EMBL/GenBank/DDBJ whole genome shotgun (WGS) entry which is preliminary data.</text>
</comment>
<sequence>MVHGQQQDMLLVIELEQLRAQQRAVGQVKGLRRFLADQHLGACQALVFGPGGQIDQRQGAYLWRVNMLVSLALHHREGGAQCFMAFNHSRKCML</sequence>
<dbReference type="AlphaFoldDB" id="A0A0D0RKW1"/>
<name>A0A0D0RKW1_PSEFL</name>
<evidence type="ECO:0000313" key="2">
    <source>
        <dbReference type="Proteomes" id="UP000032210"/>
    </source>
</evidence>
<gene>
    <name evidence="1" type="ORF">PFLU3_44300</name>
</gene>
<accession>A0A0D0RKW1</accession>
<reference evidence="1 2" key="1">
    <citation type="submission" date="2015-01" db="EMBL/GenBank/DDBJ databases">
        <title>Genome sequence of the beneficial rhizobacterium Pseudomonas fluorescens 2-79.</title>
        <authorList>
            <person name="Thuermer A."/>
            <person name="Daniel R."/>
        </authorList>
    </citation>
    <scope>NUCLEOTIDE SEQUENCE [LARGE SCALE GENOMIC DNA]</scope>
    <source>
        <strain evidence="1 2">2-79</strain>
    </source>
</reference>
<protein>
    <submittedName>
        <fullName evidence="1">Uncharacterized protein</fullName>
    </submittedName>
</protein>
<dbReference type="EMBL" id="JXCQ01000055">
    <property type="protein sequence ID" value="KIR20112.1"/>
    <property type="molecule type" value="Genomic_DNA"/>
</dbReference>
<organism evidence="1 2">
    <name type="scientific">Pseudomonas fluorescens</name>
    <dbReference type="NCBI Taxonomy" id="294"/>
    <lineage>
        <taxon>Bacteria</taxon>
        <taxon>Pseudomonadati</taxon>
        <taxon>Pseudomonadota</taxon>
        <taxon>Gammaproteobacteria</taxon>
        <taxon>Pseudomonadales</taxon>
        <taxon>Pseudomonadaceae</taxon>
        <taxon>Pseudomonas</taxon>
    </lineage>
</organism>
<proteinExistence type="predicted"/>
<dbReference type="Proteomes" id="UP000032210">
    <property type="component" value="Unassembled WGS sequence"/>
</dbReference>